<protein>
    <submittedName>
        <fullName evidence="1">Uncharacterized protein</fullName>
    </submittedName>
</protein>
<dbReference type="OrthoDB" id="6494660at2759"/>
<keyword evidence="2" id="KW-1185">Reference proteome</keyword>
<dbReference type="EMBL" id="JABSTR010000010">
    <property type="protein sequence ID" value="KAH9379932.1"/>
    <property type="molecule type" value="Genomic_DNA"/>
</dbReference>
<reference evidence="1 2" key="1">
    <citation type="journal article" date="2020" name="Cell">
        <title>Large-Scale Comparative Analyses of Tick Genomes Elucidate Their Genetic Diversity and Vector Capacities.</title>
        <authorList>
            <consortium name="Tick Genome and Microbiome Consortium (TIGMIC)"/>
            <person name="Jia N."/>
            <person name="Wang J."/>
            <person name="Shi W."/>
            <person name="Du L."/>
            <person name="Sun Y."/>
            <person name="Zhan W."/>
            <person name="Jiang J.F."/>
            <person name="Wang Q."/>
            <person name="Zhang B."/>
            <person name="Ji P."/>
            <person name="Bell-Sakyi L."/>
            <person name="Cui X.M."/>
            <person name="Yuan T.T."/>
            <person name="Jiang B.G."/>
            <person name="Yang W.F."/>
            <person name="Lam T.T."/>
            <person name="Chang Q.C."/>
            <person name="Ding S.J."/>
            <person name="Wang X.J."/>
            <person name="Zhu J.G."/>
            <person name="Ruan X.D."/>
            <person name="Zhao L."/>
            <person name="Wei J.T."/>
            <person name="Ye R.Z."/>
            <person name="Que T.C."/>
            <person name="Du C.H."/>
            <person name="Zhou Y.H."/>
            <person name="Cheng J.X."/>
            <person name="Dai P.F."/>
            <person name="Guo W.B."/>
            <person name="Han X.H."/>
            <person name="Huang E.J."/>
            <person name="Li L.F."/>
            <person name="Wei W."/>
            <person name="Gao Y.C."/>
            <person name="Liu J.Z."/>
            <person name="Shao H.Z."/>
            <person name="Wang X."/>
            <person name="Wang C.C."/>
            <person name="Yang T.C."/>
            <person name="Huo Q.B."/>
            <person name="Li W."/>
            <person name="Chen H.Y."/>
            <person name="Chen S.E."/>
            <person name="Zhou L.G."/>
            <person name="Ni X.B."/>
            <person name="Tian J.H."/>
            <person name="Sheng Y."/>
            <person name="Liu T."/>
            <person name="Pan Y.S."/>
            <person name="Xia L.Y."/>
            <person name="Li J."/>
            <person name="Zhao F."/>
            <person name="Cao W.C."/>
        </authorList>
    </citation>
    <scope>NUCLEOTIDE SEQUENCE [LARGE SCALE GENOMIC DNA]</scope>
    <source>
        <strain evidence="1">HaeL-2018</strain>
    </source>
</reference>
<evidence type="ECO:0000313" key="2">
    <source>
        <dbReference type="Proteomes" id="UP000821853"/>
    </source>
</evidence>
<sequence length="61" mass="7089">METLAARSEITVKGKRCLVINPNQRKVAVKHHWLPQKVPKELNVRQLERFGKVQRVVRDGC</sequence>
<organism evidence="1 2">
    <name type="scientific">Haemaphysalis longicornis</name>
    <name type="common">Bush tick</name>
    <dbReference type="NCBI Taxonomy" id="44386"/>
    <lineage>
        <taxon>Eukaryota</taxon>
        <taxon>Metazoa</taxon>
        <taxon>Ecdysozoa</taxon>
        <taxon>Arthropoda</taxon>
        <taxon>Chelicerata</taxon>
        <taxon>Arachnida</taxon>
        <taxon>Acari</taxon>
        <taxon>Parasitiformes</taxon>
        <taxon>Ixodida</taxon>
        <taxon>Ixodoidea</taxon>
        <taxon>Ixodidae</taxon>
        <taxon>Haemaphysalinae</taxon>
        <taxon>Haemaphysalis</taxon>
    </lineage>
</organism>
<proteinExistence type="predicted"/>
<accession>A0A9J6GZM8</accession>
<evidence type="ECO:0000313" key="1">
    <source>
        <dbReference type="EMBL" id="KAH9379932.1"/>
    </source>
</evidence>
<name>A0A9J6GZM8_HAELO</name>
<gene>
    <name evidence="1" type="ORF">HPB48_022937</name>
</gene>
<dbReference type="Proteomes" id="UP000821853">
    <property type="component" value="Chromosome 8"/>
</dbReference>
<comment type="caution">
    <text evidence="1">The sequence shown here is derived from an EMBL/GenBank/DDBJ whole genome shotgun (WGS) entry which is preliminary data.</text>
</comment>
<dbReference type="AlphaFoldDB" id="A0A9J6GZM8"/>
<dbReference type="VEuPathDB" id="VectorBase:HLOH_045664"/>